<evidence type="ECO:0000256" key="3">
    <source>
        <dbReference type="ARBA" id="ARBA00022801"/>
    </source>
</evidence>
<comment type="caution">
    <text evidence="5">The sequence shown here is derived from an EMBL/GenBank/DDBJ whole genome shotgun (WGS) entry which is preliminary data.</text>
</comment>
<name>A0A246HR24_STEMA</name>
<evidence type="ECO:0000256" key="4">
    <source>
        <dbReference type="ARBA" id="ARBA00023049"/>
    </source>
</evidence>
<evidence type="ECO:0008006" key="7">
    <source>
        <dbReference type="Google" id="ProtNLM"/>
    </source>
</evidence>
<organism evidence="5 6">
    <name type="scientific">Stenotrophomonas maltophilia</name>
    <name type="common">Pseudomonas maltophilia</name>
    <name type="synonym">Xanthomonas maltophilia</name>
    <dbReference type="NCBI Taxonomy" id="40324"/>
    <lineage>
        <taxon>Bacteria</taxon>
        <taxon>Pseudomonadati</taxon>
        <taxon>Pseudomonadota</taxon>
        <taxon>Gammaproteobacteria</taxon>
        <taxon>Lysobacterales</taxon>
        <taxon>Lysobacteraceae</taxon>
        <taxon>Stenotrophomonas</taxon>
        <taxon>Stenotrophomonas maltophilia group</taxon>
    </lineage>
</organism>
<evidence type="ECO:0000313" key="6">
    <source>
        <dbReference type="Proteomes" id="UP000198157"/>
    </source>
</evidence>
<dbReference type="NCBIfam" id="TIGR02421">
    <property type="entry name" value="QEGLA"/>
    <property type="match status" value="1"/>
</dbReference>
<evidence type="ECO:0000256" key="2">
    <source>
        <dbReference type="ARBA" id="ARBA00022670"/>
    </source>
</evidence>
<dbReference type="GO" id="GO:0080164">
    <property type="term" value="P:regulation of nitric oxide metabolic process"/>
    <property type="evidence" value="ECO:0007669"/>
    <property type="project" value="TreeGrafter"/>
</dbReference>
<dbReference type="SMART" id="SM01154">
    <property type="entry name" value="DUF1704"/>
    <property type="match status" value="1"/>
</dbReference>
<reference evidence="5 6" key="1">
    <citation type="submission" date="2017-06" db="EMBL/GenBank/DDBJ databases">
        <authorList>
            <person name="Kim H.J."/>
            <person name="Triplett B.A."/>
        </authorList>
    </citation>
    <scope>NUCLEOTIDE SEQUENCE [LARGE SCALE GENOMIC DNA]</scope>
    <source>
        <strain evidence="5 6">13146</strain>
    </source>
</reference>
<accession>A0A246HR24</accession>
<comment type="cofactor">
    <cofactor evidence="1">
        <name>Zn(2+)</name>
        <dbReference type="ChEBI" id="CHEBI:29105"/>
    </cofactor>
</comment>
<proteinExistence type="predicted"/>
<dbReference type="EMBL" id="NIVS01000007">
    <property type="protein sequence ID" value="OWQ56368.1"/>
    <property type="molecule type" value="Genomic_DNA"/>
</dbReference>
<keyword evidence="4" id="KW-0482">Metalloprotease</keyword>
<keyword evidence="3" id="KW-0378">Hydrolase</keyword>
<protein>
    <recommendedName>
        <fullName evidence="7">Flavohemoglobin expression-modulating QEGLA motif protein</fullName>
    </recommendedName>
</protein>
<dbReference type="GO" id="GO:0006508">
    <property type="term" value="P:proteolysis"/>
    <property type="evidence" value="ECO:0007669"/>
    <property type="project" value="UniProtKB-KW"/>
</dbReference>
<gene>
    <name evidence="5" type="ORF">CEE60_02515</name>
</gene>
<dbReference type="PANTHER" id="PTHR31817:SF0">
    <property type="entry name" value="CHROMOSOME UNDETERMINED SCAFFOLD_67, WHOLE GENOME SHOTGUN SEQUENCE"/>
    <property type="match status" value="1"/>
</dbReference>
<dbReference type="PANTHER" id="PTHR31817">
    <property type="match status" value="1"/>
</dbReference>
<keyword evidence="2" id="KW-0645">Protease</keyword>
<dbReference type="InterPro" id="IPR012656">
    <property type="entry name" value="CHP02421_QEGLA"/>
</dbReference>
<dbReference type="InterPro" id="IPR012548">
    <property type="entry name" value="MATCAP"/>
</dbReference>
<dbReference type="OrthoDB" id="9785840at2"/>
<dbReference type="AlphaFoldDB" id="A0A246HR24"/>
<evidence type="ECO:0000313" key="5">
    <source>
        <dbReference type="EMBL" id="OWQ56368.1"/>
    </source>
</evidence>
<sequence length="417" mass="45997">MDTPMTVDRDVAHHTALDAQLVETVGGIKLLGLTSWPAALQAPFLASLARGQPVLPQVDYPRLDFAETRHRLAAISAQCDPDHPIGLYVQRSAHSWDQAAGLLESLGTAEVDRYSVELFGAPEQPLPGNGPSTRDAARHFIQIAQELDHELLAPEEQVPVSATALQLQLQSDLDAFFESRIISVQLDPDLISKAAAGPNRIRLRTSARFSAYDRAQLFHHEALVHSLTALNGREQPHLPSLALSSPRVTATQEGLATFAEQITGSIDIERLKRISLRTEAIAMAREGADFIQVFRYFCEAGQNNEESFASAQRVFRGVPPSGGAAFTKDTVYLRGLVSVHTFFRHMLAEDRLQVCRWLFAGKMSLTDAIAFAPLFEEGILRPPRWLPHWVSRANGLAGMLAFSLFANRIRMDQLAPE</sequence>
<evidence type="ECO:0000256" key="1">
    <source>
        <dbReference type="ARBA" id="ARBA00001947"/>
    </source>
</evidence>
<dbReference type="GO" id="GO:0008237">
    <property type="term" value="F:metallopeptidase activity"/>
    <property type="evidence" value="ECO:0007669"/>
    <property type="project" value="UniProtKB-KW"/>
</dbReference>
<dbReference type="Proteomes" id="UP000198157">
    <property type="component" value="Unassembled WGS sequence"/>
</dbReference>
<dbReference type="Pfam" id="PF08014">
    <property type="entry name" value="MATCAP"/>
    <property type="match status" value="1"/>
</dbReference>